<dbReference type="Proteomes" id="UP000186895">
    <property type="component" value="Unassembled WGS sequence"/>
</dbReference>
<organism evidence="1 2">
    <name type="scientific">Marinobacterium stanieri</name>
    <dbReference type="NCBI Taxonomy" id="49186"/>
    <lineage>
        <taxon>Bacteria</taxon>
        <taxon>Pseudomonadati</taxon>
        <taxon>Pseudomonadota</taxon>
        <taxon>Gammaproteobacteria</taxon>
        <taxon>Oceanospirillales</taxon>
        <taxon>Oceanospirillaceae</taxon>
        <taxon>Marinobacterium</taxon>
    </lineage>
</organism>
<dbReference type="AlphaFoldDB" id="A0A1N6QG71"/>
<evidence type="ECO:0000313" key="2">
    <source>
        <dbReference type="Proteomes" id="UP000186895"/>
    </source>
</evidence>
<keyword evidence="2" id="KW-1185">Reference proteome</keyword>
<dbReference type="PANTHER" id="PTHR38451:SF1">
    <property type="entry name" value="TRNA (ADENINE(22)-N(1))-METHYLTRANSFERASE"/>
    <property type="match status" value="1"/>
</dbReference>
<dbReference type="eggNOG" id="COG2384">
    <property type="taxonomic scope" value="Bacteria"/>
</dbReference>
<dbReference type="GO" id="GO:0032259">
    <property type="term" value="P:methylation"/>
    <property type="evidence" value="ECO:0007669"/>
    <property type="project" value="UniProtKB-KW"/>
</dbReference>
<dbReference type="EMBL" id="FTMN01000002">
    <property type="protein sequence ID" value="SIQ15611.1"/>
    <property type="molecule type" value="Genomic_DNA"/>
</dbReference>
<gene>
    <name evidence="1" type="ORF">SAMN05421647_102485</name>
</gene>
<dbReference type="GO" id="GO:0008168">
    <property type="term" value="F:methyltransferase activity"/>
    <property type="evidence" value="ECO:0007669"/>
    <property type="project" value="UniProtKB-KW"/>
</dbReference>
<dbReference type="InterPro" id="IPR029063">
    <property type="entry name" value="SAM-dependent_MTases_sf"/>
</dbReference>
<dbReference type="Pfam" id="PF12847">
    <property type="entry name" value="Methyltransf_18"/>
    <property type="match status" value="1"/>
</dbReference>
<dbReference type="RefSeq" id="WP_076461981.1">
    <property type="nucleotide sequence ID" value="NZ_FTMN01000002.1"/>
</dbReference>
<dbReference type="STRING" id="49186.SAMN05421647_102485"/>
<dbReference type="PIRSF" id="PIRSF028234">
    <property type="entry name" value="UCP028234"/>
    <property type="match status" value="1"/>
</dbReference>
<keyword evidence="1" id="KW-0808">Transferase</keyword>
<dbReference type="Gene3D" id="3.40.50.150">
    <property type="entry name" value="Vaccinia Virus protein VP39"/>
    <property type="match status" value="1"/>
</dbReference>
<keyword evidence="1" id="KW-0489">Methyltransferase</keyword>
<reference evidence="1 2" key="1">
    <citation type="submission" date="2017-01" db="EMBL/GenBank/DDBJ databases">
        <authorList>
            <person name="Mah S.A."/>
            <person name="Swanson W.J."/>
            <person name="Moy G.W."/>
            <person name="Vacquier V.D."/>
        </authorList>
    </citation>
    <scope>NUCLEOTIDE SEQUENCE [LARGE SCALE GENOMIC DNA]</scope>
    <source>
        <strain evidence="1 2">DSM 7027</strain>
    </source>
</reference>
<evidence type="ECO:0000313" key="1">
    <source>
        <dbReference type="EMBL" id="SIQ15611.1"/>
    </source>
</evidence>
<protein>
    <submittedName>
        <fullName evidence="1">tRNA (Adenine22-N1)-methyltransferase</fullName>
    </submittedName>
</protein>
<name>A0A1N6QG71_9GAMM</name>
<dbReference type="FunFam" id="3.40.50.150:FF:000442">
    <property type="entry name" value="tRNA (Adenine22-N1)-methyltransferase TrmK"/>
    <property type="match status" value="1"/>
</dbReference>
<accession>A0A1N6QG71</accession>
<dbReference type="InterPro" id="IPR016876">
    <property type="entry name" value="UCP028234"/>
</dbReference>
<proteinExistence type="predicted"/>
<sequence>MKLGKRLQQIAALADESYTHIWDCCCDHGYLGQALLHQLHQPQIHFVDIVPELINSLELHLQQKAPLSGWHTACMDTGELPLDQMPGKHLVIIAGVGGDLIQELVTRLHQQRPDADVDYLLCPVYHQYAVRQQLIALGFRLKQEVLVKDKRHFYEILKVCPGLPQNRHLPAVSPTGQRIWKADTEMQTRIAREYLSRTLAHYRRTSRGNHKPVEHIIAAYADVRIETAEG</sequence>
<dbReference type="SUPFAM" id="SSF53335">
    <property type="entry name" value="S-adenosyl-L-methionine-dependent methyltransferases"/>
    <property type="match status" value="1"/>
</dbReference>
<dbReference type="PANTHER" id="PTHR38451">
    <property type="entry name" value="TRNA (ADENINE(22)-N(1))-METHYLTRANSFERASE"/>
    <property type="match status" value="1"/>
</dbReference>